<dbReference type="PANTHER" id="PTHR37984">
    <property type="entry name" value="PROTEIN CBG26694"/>
    <property type="match status" value="1"/>
</dbReference>
<accession>A0ABQ8L901</accession>
<organism evidence="2 3">
    <name type="scientific">Labeo rohita</name>
    <name type="common">Indian major carp</name>
    <name type="synonym">Cyprinus rohita</name>
    <dbReference type="NCBI Taxonomy" id="84645"/>
    <lineage>
        <taxon>Eukaryota</taxon>
        <taxon>Metazoa</taxon>
        <taxon>Chordata</taxon>
        <taxon>Craniata</taxon>
        <taxon>Vertebrata</taxon>
        <taxon>Euteleostomi</taxon>
        <taxon>Actinopterygii</taxon>
        <taxon>Neopterygii</taxon>
        <taxon>Teleostei</taxon>
        <taxon>Ostariophysi</taxon>
        <taxon>Cypriniformes</taxon>
        <taxon>Cyprinidae</taxon>
        <taxon>Labeoninae</taxon>
        <taxon>Labeonini</taxon>
        <taxon>Labeo</taxon>
    </lineage>
</organism>
<evidence type="ECO:0000259" key="1">
    <source>
        <dbReference type="PROSITE" id="PS50994"/>
    </source>
</evidence>
<dbReference type="InterPro" id="IPR050951">
    <property type="entry name" value="Retrovirus_Pol_polyprotein"/>
</dbReference>
<protein>
    <submittedName>
        <fullName evidence="2">Retrovirus-related Pol polyprotein</fullName>
    </submittedName>
</protein>
<name>A0ABQ8L901_LABRO</name>
<dbReference type="PROSITE" id="PS50994">
    <property type="entry name" value="INTEGRASE"/>
    <property type="match status" value="1"/>
</dbReference>
<sequence length="234" mass="26993">MFAELLKQLRVQHQQSSTYHPQSQGSLEHFHQLLKSLLCVYCTELNCDWEEGLPWLLLAAREVTQSSLGFSPNKLVFGHKIRGPLAVLEDSLKGKEPPISLLDYVNGFRRRLFLAGQAERENLEKKQEKMKRLFDYDSEMREFPPGDQVLVLLPVPTSPFRAKFSGPSEAEAVRRLERRRELKLLPSQELTKVMHEFSALFGDTPSRTHLIEHDVEVGDASPIRQRFYRGPIVR</sequence>
<reference evidence="2 3" key="1">
    <citation type="submission" date="2022-01" db="EMBL/GenBank/DDBJ databases">
        <title>A high-quality chromosome-level genome assembly of rohu carp, Labeo rohita.</title>
        <authorList>
            <person name="Arick M.A. II"/>
            <person name="Hsu C.-Y."/>
            <person name="Magbanua Z."/>
            <person name="Pechanova O."/>
            <person name="Grover C."/>
            <person name="Miller E."/>
            <person name="Thrash A."/>
            <person name="Ezzel L."/>
            <person name="Alam S."/>
            <person name="Benzie J."/>
            <person name="Hamilton M."/>
            <person name="Karsi A."/>
            <person name="Lawrence M.L."/>
            <person name="Peterson D.G."/>
        </authorList>
    </citation>
    <scope>NUCLEOTIDE SEQUENCE [LARGE SCALE GENOMIC DNA]</scope>
    <source>
        <strain evidence="3">BAU-BD-2019</strain>
        <tissue evidence="2">Blood</tissue>
    </source>
</reference>
<dbReference type="Gene3D" id="3.30.420.10">
    <property type="entry name" value="Ribonuclease H-like superfamily/Ribonuclease H"/>
    <property type="match status" value="1"/>
</dbReference>
<dbReference type="SUPFAM" id="SSF53098">
    <property type="entry name" value="Ribonuclease H-like"/>
    <property type="match status" value="1"/>
</dbReference>
<evidence type="ECO:0000313" key="3">
    <source>
        <dbReference type="Proteomes" id="UP000830375"/>
    </source>
</evidence>
<dbReference type="Proteomes" id="UP000830375">
    <property type="component" value="Unassembled WGS sequence"/>
</dbReference>
<dbReference type="InterPro" id="IPR001584">
    <property type="entry name" value="Integrase_cat-core"/>
</dbReference>
<dbReference type="EMBL" id="JACTAM010000513">
    <property type="protein sequence ID" value="KAI2647211.1"/>
    <property type="molecule type" value="Genomic_DNA"/>
</dbReference>
<dbReference type="PANTHER" id="PTHR37984:SF15">
    <property type="entry name" value="INTEGRASE CATALYTIC DOMAIN-CONTAINING PROTEIN"/>
    <property type="match status" value="1"/>
</dbReference>
<dbReference type="InterPro" id="IPR036397">
    <property type="entry name" value="RNaseH_sf"/>
</dbReference>
<comment type="caution">
    <text evidence="2">The sequence shown here is derived from an EMBL/GenBank/DDBJ whole genome shotgun (WGS) entry which is preliminary data.</text>
</comment>
<evidence type="ECO:0000313" key="2">
    <source>
        <dbReference type="EMBL" id="KAI2647211.1"/>
    </source>
</evidence>
<keyword evidence="3" id="KW-1185">Reference proteome</keyword>
<proteinExistence type="predicted"/>
<dbReference type="InterPro" id="IPR012337">
    <property type="entry name" value="RNaseH-like_sf"/>
</dbReference>
<feature type="domain" description="Integrase catalytic" evidence="1">
    <location>
        <begin position="1"/>
        <end position="80"/>
    </location>
</feature>
<gene>
    <name evidence="2" type="ORF">H4Q32_024059</name>
</gene>